<gene>
    <name evidence="2" type="ORF">OG222_19000</name>
</gene>
<protein>
    <submittedName>
        <fullName evidence="2">Uncharacterized protein</fullName>
    </submittedName>
</protein>
<dbReference type="EMBL" id="CP108169">
    <property type="protein sequence ID" value="WTQ75039.1"/>
    <property type="molecule type" value="Genomic_DNA"/>
</dbReference>
<proteinExistence type="predicted"/>
<evidence type="ECO:0000313" key="2">
    <source>
        <dbReference type="EMBL" id="WTQ75039.1"/>
    </source>
</evidence>
<feature type="compositionally biased region" description="Basic and acidic residues" evidence="1">
    <location>
        <begin position="46"/>
        <end position="62"/>
    </location>
</feature>
<sequence>MHQDPSDSPVDSPAPAHRTTTVERGSFCLARCACGWSGPARRARDRARADAREHLGEPEQDG</sequence>
<feature type="region of interest" description="Disordered" evidence="1">
    <location>
        <begin position="38"/>
        <end position="62"/>
    </location>
</feature>
<accession>A0AAU1LUZ3</accession>
<name>A0AAU1LUZ3_9ACTN</name>
<evidence type="ECO:0000256" key="1">
    <source>
        <dbReference type="SAM" id="MobiDB-lite"/>
    </source>
</evidence>
<reference evidence="2" key="1">
    <citation type="submission" date="2022-10" db="EMBL/GenBank/DDBJ databases">
        <title>The complete genomes of actinobacterial strains from the NBC collection.</title>
        <authorList>
            <person name="Joergensen T.S."/>
            <person name="Alvarez Arevalo M."/>
            <person name="Sterndorff E.B."/>
            <person name="Faurdal D."/>
            <person name="Vuksanovic O."/>
            <person name="Mourched A.-S."/>
            <person name="Charusanti P."/>
            <person name="Shaw S."/>
            <person name="Blin K."/>
            <person name="Weber T."/>
        </authorList>
    </citation>
    <scope>NUCLEOTIDE SEQUENCE</scope>
    <source>
        <strain evidence="2">NBC_00148</strain>
    </source>
</reference>
<feature type="compositionally biased region" description="Low complexity" evidence="1">
    <location>
        <begin position="1"/>
        <end position="13"/>
    </location>
</feature>
<feature type="region of interest" description="Disordered" evidence="1">
    <location>
        <begin position="1"/>
        <end position="22"/>
    </location>
</feature>
<organism evidence="2">
    <name type="scientific">Streptomyces sp. NBC_00148</name>
    <dbReference type="NCBI Taxonomy" id="2903626"/>
    <lineage>
        <taxon>Bacteria</taxon>
        <taxon>Bacillati</taxon>
        <taxon>Actinomycetota</taxon>
        <taxon>Actinomycetes</taxon>
        <taxon>Kitasatosporales</taxon>
        <taxon>Streptomycetaceae</taxon>
        <taxon>Streptomyces</taxon>
    </lineage>
</organism>
<dbReference type="AlphaFoldDB" id="A0AAU1LUZ3"/>